<gene>
    <name evidence="1" type="ORF">Pla175_01490</name>
</gene>
<evidence type="ECO:0000313" key="2">
    <source>
        <dbReference type="Proteomes" id="UP000317429"/>
    </source>
</evidence>
<reference evidence="1 2" key="1">
    <citation type="submission" date="2019-02" db="EMBL/GenBank/DDBJ databases">
        <title>Deep-cultivation of Planctomycetes and their phenomic and genomic characterization uncovers novel biology.</title>
        <authorList>
            <person name="Wiegand S."/>
            <person name="Jogler M."/>
            <person name="Boedeker C."/>
            <person name="Pinto D."/>
            <person name="Vollmers J."/>
            <person name="Rivas-Marin E."/>
            <person name="Kohn T."/>
            <person name="Peeters S.H."/>
            <person name="Heuer A."/>
            <person name="Rast P."/>
            <person name="Oberbeckmann S."/>
            <person name="Bunk B."/>
            <person name="Jeske O."/>
            <person name="Meyerdierks A."/>
            <person name="Storesund J.E."/>
            <person name="Kallscheuer N."/>
            <person name="Luecker S."/>
            <person name="Lage O.M."/>
            <person name="Pohl T."/>
            <person name="Merkel B.J."/>
            <person name="Hornburger P."/>
            <person name="Mueller R.-W."/>
            <person name="Bruemmer F."/>
            <person name="Labrenz M."/>
            <person name="Spormann A.M."/>
            <person name="Op den Camp H."/>
            <person name="Overmann J."/>
            <person name="Amann R."/>
            <person name="Jetten M.S.M."/>
            <person name="Mascher T."/>
            <person name="Medema M.H."/>
            <person name="Devos D.P."/>
            <person name="Kaster A.-K."/>
            <person name="Ovreas L."/>
            <person name="Rohde M."/>
            <person name="Galperin M.Y."/>
            <person name="Jogler C."/>
        </authorList>
    </citation>
    <scope>NUCLEOTIDE SEQUENCE [LARGE SCALE GENOMIC DNA]</scope>
    <source>
        <strain evidence="1 2">Pla175</strain>
    </source>
</reference>
<dbReference type="Proteomes" id="UP000317429">
    <property type="component" value="Chromosome"/>
</dbReference>
<dbReference type="EMBL" id="CP036291">
    <property type="protein sequence ID" value="QDU86797.1"/>
    <property type="molecule type" value="Genomic_DNA"/>
</dbReference>
<organism evidence="1 2">
    <name type="scientific">Pirellulimonas nuda</name>
    <dbReference type="NCBI Taxonomy" id="2528009"/>
    <lineage>
        <taxon>Bacteria</taxon>
        <taxon>Pseudomonadati</taxon>
        <taxon>Planctomycetota</taxon>
        <taxon>Planctomycetia</taxon>
        <taxon>Pirellulales</taxon>
        <taxon>Lacipirellulaceae</taxon>
        <taxon>Pirellulimonas</taxon>
    </lineage>
</organism>
<dbReference type="AlphaFoldDB" id="A0A518D5P5"/>
<dbReference type="RefSeq" id="WP_231954103.1">
    <property type="nucleotide sequence ID" value="NZ_CP036291.1"/>
</dbReference>
<proteinExistence type="predicted"/>
<evidence type="ECO:0000313" key="1">
    <source>
        <dbReference type="EMBL" id="QDU86797.1"/>
    </source>
</evidence>
<sequence length="98" mass="11162">MPKLLCPCGYVHNLSPIPDDGWQTIPDTSFDDVLDAEIALQTLDETQTPFSTDTHQKHTQLIASNVGLLYECPKCLRIMWKKPLANEFVIYIIDEQDL</sequence>
<protein>
    <submittedName>
        <fullName evidence="1">Uncharacterized protein</fullName>
    </submittedName>
</protein>
<dbReference type="KEGG" id="pnd:Pla175_01490"/>
<accession>A0A518D5P5</accession>
<keyword evidence="2" id="KW-1185">Reference proteome</keyword>
<name>A0A518D5P5_9BACT</name>